<organism evidence="2">
    <name type="scientific">Timema bartmani</name>
    <dbReference type="NCBI Taxonomy" id="61472"/>
    <lineage>
        <taxon>Eukaryota</taxon>
        <taxon>Metazoa</taxon>
        <taxon>Ecdysozoa</taxon>
        <taxon>Arthropoda</taxon>
        <taxon>Hexapoda</taxon>
        <taxon>Insecta</taxon>
        <taxon>Pterygota</taxon>
        <taxon>Neoptera</taxon>
        <taxon>Polyneoptera</taxon>
        <taxon>Phasmatodea</taxon>
        <taxon>Timematodea</taxon>
        <taxon>Timematoidea</taxon>
        <taxon>Timematidae</taxon>
        <taxon>Timema</taxon>
    </lineage>
</organism>
<dbReference type="Gene3D" id="1.10.472.130">
    <property type="match status" value="1"/>
</dbReference>
<evidence type="ECO:0000259" key="1">
    <source>
        <dbReference type="Pfam" id="PF17852"/>
    </source>
</evidence>
<sequence length="229" mass="26810">MWRYTDQQLGGARYRTEDKDSDHDKRRSIYTDEIRDLTELLTFLDCPKEWHDIYFVFACVWAFGATMFQDQEIRDLTELLTFLDCPKEWHDIYFVFACVWAFGATMFQDQSSARQNSTKTLCCILLQAVDYRVEFTKWWVNEFKSIKFPPQGTVFDYYIDTESKQFVAWTERLPRFNLDPDVPLQYLVGAGGVATRVDVDPNVLLMYLVGARGVATRVQVVPDLNLQLS</sequence>
<gene>
    <name evidence="2" type="ORF">TBIB3V08_LOCUS3954</name>
</gene>
<dbReference type="AlphaFoldDB" id="A0A7R9I0Z3"/>
<dbReference type="InterPro" id="IPR026983">
    <property type="entry name" value="DHC"/>
</dbReference>
<feature type="domain" description="Dynein heavy chain AAA 5 extension" evidence="1">
    <location>
        <begin position="87"/>
        <end position="171"/>
    </location>
</feature>
<name>A0A7R9I0Z3_9NEOP</name>
<dbReference type="PANTHER" id="PTHR45703">
    <property type="entry name" value="DYNEIN HEAVY CHAIN"/>
    <property type="match status" value="1"/>
</dbReference>
<dbReference type="GO" id="GO:0045505">
    <property type="term" value="F:dynein intermediate chain binding"/>
    <property type="evidence" value="ECO:0007669"/>
    <property type="project" value="InterPro"/>
</dbReference>
<dbReference type="GO" id="GO:0051959">
    <property type="term" value="F:dynein light intermediate chain binding"/>
    <property type="evidence" value="ECO:0007669"/>
    <property type="project" value="InterPro"/>
</dbReference>
<dbReference type="EMBL" id="OD565329">
    <property type="protein sequence ID" value="CAD7441488.1"/>
    <property type="molecule type" value="Genomic_DNA"/>
</dbReference>
<reference evidence="2" key="1">
    <citation type="submission" date="2020-11" db="EMBL/GenBank/DDBJ databases">
        <authorList>
            <person name="Tran Van P."/>
        </authorList>
    </citation>
    <scope>NUCLEOTIDE SEQUENCE</scope>
</reference>
<dbReference type="GO" id="GO:0007018">
    <property type="term" value="P:microtubule-based movement"/>
    <property type="evidence" value="ECO:0007669"/>
    <property type="project" value="InterPro"/>
</dbReference>
<accession>A0A7R9I0Z3</accession>
<dbReference type="PANTHER" id="PTHR45703:SF8">
    <property type="entry name" value="DYNEINS HEAVY CHAIN"/>
    <property type="match status" value="1"/>
</dbReference>
<proteinExistence type="predicted"/>
<protein>
    <recommendedName>
        <fullName evidence="1">Dynein heavy chain AAA 5 extension domain-containing protein</fullName>
    </recommendedName>
</protein>
<dbReference type="InterPro" id="IPR041466">
    <property type="entry name" value="Dynein_AAA5_ext"/>
</dbReference>
<dbReference type="Pfam" id="PF17852">
    <property type="entry name" value="Dynein_AAA_lid"/>
    <property type="match status" value="1"/>
</dbReference>
<evidence type="ECO:0000313" key="2">
    <source>
        <dbReference type="EMBL" id="CAD7441488.1"/>
    </source>
</evidence>
<dbReference type="GO" id="GO:0030286">
    <property type="term" value="C:dynein complex"/>
    <property type="evidence" value="ECO:0007669"/>
    <property type="project" value="InterPro"/>
</dbReference>